<sequence length="1171" mass="125847">MAPQPAPSRQNGVPQQPIPRPPVPQQGIPAHFPVPNQAPTQYPIMAYPPQSGFYPGYNPYEQQQNFGMPPQWAPQHHPQNQFPGGYNARPVSPPSGTAPFQPAQQPFIPNSGFPGGSGPNAPQTPLRSSGPVLNGHQHTSSNTSQTSAPSTPNFSLSSASASFTPRRSAAIKISRPDGTEFDLKKEALKVSSATASPAPTSPASTPHTPATPSSEVKNAKVDTPKKPVFGLPVTVKIERPEERAARLEEEAKKERIRAQEEKEEKERKERLEKKAKEEEEKKVKDVAEKAEQATSANEFIKAEENGSVEGVISGAPSSVPSPAPAPGAGLPPKPVSVLNGTNAVPAALNPAAASPSLVSEPSSASISALSSARPIEDIHAISYPGSLKSPNPQLNVSAEPRKFRYDREFLMQFMNICKEKPESLPPLEEIGLEADGGSGFGSRGPRGGRSSQGPSSRTGSTGLGIGGVSRATMGSFSMGQFGSGSGSLRNSTSEQRYRASLSGRSSSQGGPGGLPSLSGLPSMGLSSSRGGESRGSQRGSKRVPQSSQPSTPIAAPIPISENAWTRKRMGGDAEGTPAYIERKVKALLNKLTEEMFDPISKQILEWANKSANETDGLTLKLVIKLIFEKATDEAHWSSMYAKLCRLLHDEISNDVSDTIDGQVISGRSLFRRYLLGRCQVDFEAGWKAREDTAVAAAAKKDEDEAKQEKAKAEDSGEDKEADLMSEEYYAAQKAKRRGLGLIQLIGELFKREIVANRVISQCLLKLLSNVSDPDEEDIESACKLLTTVGAAYDRAARENLNKAFDVLNQMMKIDSLPSRIKFMIMDLNDLRKDGWKSRKNQSGVMTIAEIHEQNAKEKNAAAAAARESLSRGGSRSGNRRDGAQPGEWQSVSSNPRSISRPTDFSNIGRNISSSSVTPSFGPSSVFANRKGKAAAVSGTPSPISRPSSANMFSALHDAHELESPTERRTSVDEGEAAPQRKKLNLAPRTKPLAAEDDGREEGEEAQSEEEVAGTELSEGDIKSKIDLDMKELWGDKDQGGSRNPSDVAEYFNSLPESRRPLLATRLLDDLFRISKLKDAEVVAKGWKVSLEQQAVSSEVLKQALEARMPTLDDEAIDFPNAYDAIALLTQSLSLSDDDVSALGDKIEVDGTPRVTPKQKLGKALAKLNEQA</sequence>
<evidence type="ECO:0000256" key="2">
    <source>
        <dbReference type="ARBA" id="ARBA00022540"/>
    </source>
</evidence>
<evidence type="ECO:0000256" key="1">
    <source>
        <dbReference type="ARBA" id="ARBA00005775"/>
    </source>
</evidence>
<dbReference type="Pfam" id="PF12152">
    <property type="entry name" value="eIF_4G1"/>
    <property type="match status" value="1"/>
</dbReference>
<evidence type="ECO:0000313" key="6">
    <source>
        <dbReference type="EMBL" id="KIR79823.1"/>
    </source>
</evidence>
<feature type="compositionally biased region" description="Gly residues" evidence="4">
    <location>
        <begin position="434"/>
        <end position="447"/>
    </location>
</feature>
<dbReference type="PANTHER" id="PTHR23253">
    <property type="entry name" value="EUKARYOTIC TRANSLATION INITIATION FACTOR 4 GAMMA"/>
    <property type="match status" value="1"/>
</dbReference>
<dbReference type="InterPro" id="IPR016024">
    <property type="entry name" value="ARM-type_fold"/>
</dbReference>
<feature type="compositionally biased region" description="Low complexity" evidence="4">
    <location>
        <begin position="98"/>
        <end position="112"/>
    </location>
</feature>
<feature type="compositionally biased region" description="Low complexity" evidence="4">
    <location>
        <begin position="500"/>
        <end position="560"/>
    </location>
</feature>
<dbReference type="PANTHER" id="PTHR23253:SF9">
    <property type="entry name" value="EUKARYOTIC TRANSLATION INITIATION FACTOR 4 GAMMA 2"/>
    <property type="match status" value="1"/>
</dbReference>
<evidence type="ECO:0000256" key="4">
    <source>
        <dbReference type="SAM" id="MobiDB-lite"/>
    </source>
</evidence>
<feature type="domain" description="MIF4G" evidence="5">
    <location>
        <begin position="581"/>
        <end position="834"/>
    </location>
</feature>
<feature type="region of interest" description="Disordered" evidence="4">
    <location>
        <begin position="959"/>
        <end position="1020"/>
    </location>
</feature>
<feature type="compositionally biased region" description="Low complexity" evidence="4">
    <location>
        <begin position="448"/>
        <end position="460"/>
    </location>
</feature>
<dbReference type="EMBL" id="KN848670">
    <property type="protein sequence ID" value="KIR79823.1"/>
    <property type="molecule type" value="Genomic_DNA"/>
</dbReference>
<feature type="compositionally biased region" description="Low complexity" evidence="4">
    <location>
        <begin position="191"/>
        <end position="214"/>
    </location>
</feature>
<dbReference type="Proteomes" id="UP000054272">
    <property type="component" value="Unassembled WGS sequence"/>
</dbReference>
<feature type="compositionally biased region" description="Low complexity" evidence="4">
    <location>
        <begin position="136"/>
        <end position="147"/>
    </location>
</feature>
<keyword evidence="7" id="KW-1185">Reference proteome</keyword>
<feature type="compositionally biased region" description="Low complexity" evidence="4">
    <location>
        <begin position="860"/>
        <end position="873"/>
    </location>
</feature>
<dbReference type="Gene3D" id="1.20.970.30">
    <property type="entry name" value="eIF4G, eIF4E-binding domain"/>
    <property type="match status" value="1"/>
</dbReference>
<keyword evidence="3" id="KW-0648">Protein biosynthesis</keyword>
<feature type="compositionally biased region" description="Polar residues" evidence="4">
    <location>
        <begin position="887"/>
        <end position="911"/>
    </location>
</feature>
<organism evidence="6 7">
    <name type="scientific">Cryptococcus gattii EJB2</name>
    <dbReference type="NCBI Taxonomy" id="1296103"/>
    <lineage>
        <taxon>Eukaryota</taxon>
        <taxon>Fungi</taxon>
        <taxon>Dikarya</taxon>
        <taxon>Basidiomycota</taxon>
        <taxon>Agaricomycotina</taxon>
        <taxon>Tremellomycetes</taxon>
        <taxon>Tremellales</taxon>
        <taxon>Cryptococcaceae</taxon>
        <taxon>Cryptococcus</taxon>
        <taxon>Cryptococcus gattii species complex</taxon>
    </lineage>
</organism>
<feature type="region of interest" description="Disordered" evidence="4">
    <location>
        <begin position="855"/>
        <end position="921"/>
    </location>
</feature>
<dbReference type="InterPro" id="IPR022745">
    <property type="entry name" value="eIF4G1_eIF4E-bd"/>
</dbReference>
<feature type="compositionally biased region" description="Acidic residues" evidence="4">
    <location>
        <begin position="994"/>
        <end position="1012"/>
    </location>
</feature>
<dbReference type="GO" id="GO:0003743">
    <property type="term" value="F:translation initiation factor activity"/>
    <property type="evidence" value="ECO:0007669"/>
    <property type="project" value="UniProtKB-KW"/>
</dbReference>
<dbReference type="SMART" id="SM00543">
    <property type="entry name" value="MIF4G"/>
    <property type="match status" value="1"/>
</dbReference>
<keyword evidence="2 6" id="KW-0396">Initiation factor</keyword>
<feature type="region of interest" description="Disordered" evidence="4">
    <location>
        <begin position="697"/>
        <end position="719"/>
    </location>
</feature>
<feature type="compositionally biased region" description="Basic and acidic residues" evidence="4">
    <location>
        <begin position="174"/>
        <end position="188"/>
    </location>
</feature>
<gene>
    <name evidence="6" type="ORF">I306_03121</name>
</gene>
<feature type="region of interest" description="Disordered" evidence="4">
    <location>
        <begin position="428"/>
        <end position="570"/>
    </location>
</feature>
<feature type="compositionally biased region" description="Low complexity" evidence="4">
    <location>
        <begin position="912"/>
        <end position="921"/>
    </location>
</feature>
<dbReference type="Gene3D" id="1.25.40.180">
    <property type="match status" value="1"/>
</dbReference>
<proteinExistence type="inferred from homology"/>
<evidence type="ECO:0000313" key="7">
    <source>
        <dbReference type="Proteomes" id="UP000054272"/>
    </source>
</evidence>
<feature type="compositionally biased region" description="Polar residues" evidence="4">
    <location>
        <begin position="148"/>
        <end position="165"/>
    </location>
</feature>
<dbReference type="InterPro" id="IPR036211">
    <property type="entry name" value="eIF4G_eIF4E-bd_sf"/>
</dbReference>
<accession>A0ABR5BWE9</accession>
<feature type="compositionally biased region" description="Basic and acidic residues" evidence="4">
    <location>
        <begin position="236"/>
        <end position="291"/>
    </location>
</feature>
<dbReference type="SUPFAM" id="SSF101489">
    <property type="entry name" value="Eukaryotic initiation factor 4f subunit eIF4g, eIF4e-binding domain"/>
    <property type="match status" value="1"/>
</dbReference>
<protein>
    <submittedName>
        <fullName evidence="6">Translation initiation factor 4G</fullName>
    </submittedName>
</protein>
<feature type="region of interest" description="Disordered" evidence="4">
    <location>
        <begin position="1"/>
        <end position="340"/>
    </location>
</feature>
<dbReference type="SUPFAM" id="SSF48371">
    <property type="entry name" value="ARM repeat"/>
    <property type="match status" value="1"/>
</dbReference>
<evidence type="ECO:0000256" key="3">
    <source>
        <dbReference type="ARBA" id="ARBA00022917"/>
    </source>
</evidence>
<comment type="similarity">
    <text evidence="1">Belongs to the eukaryotic initiation factor 4G family.</text>
</comment>
<feature type="compositionally biased region" description="Pro residues" evidence="4">
    <location>
        <begin position="319"/>
        <end position="334"/>
    </location>
</feature>
<dbReference type="InterPro" id="IPR003890">
    <property type="entry name" value="MIF4G-like_typ-3"/>
</dbReference>
<feature type="compositionally biased region" description="Basic and acidic residues" evidence="4">
    <location>
        <begin position="959"/>
        <end position="971"/>
    </location>
</feature>
<dbReference type="Pfam" id="PF02854">
    <property type="entry name" value="MIF4G"/>
    <property type="match status" value="1"/>
</dbReference>
<reference evidence="6 7" key="1">
    <citation type="submission" date="2015-01" db="EMBL/GenBank/DDBJ databases">
        <title>The Genome Sequence of Cryptococcus gattii EJB2.</title>
        <authorList>
            <consortium name="The Broad Institute Genomics Platform"/>
            <person name="Cuomo C."/>
            <person name="Litvintseva A."/>
            <person name="Chen Y."/>
            <person name="Heitman J."/>
            <person name="Sun S."/>
            <person name="Springer D."/>
            <person name="Dromer F."/>
            <person name="Young S."/>
            <person name="Zeng Q."/>
            <person name="Gargeya S."/>
            <person name="Abouelleil A."/>
            <person name="Alvarado L."/>
            <person name="Chapman S.B."/>
            <person name="Gainer-Dewar J."/>
            <person name="Goldberg J."/>
            <person name="Griggs A."/>
            <person name="Gujja S."/>
            <person name="Hansen M."/>
            <person name="Howarth C."/>
            <person name="Imamovic A."/>
            <person name="Larimer J."/>
            <person name="Murphy C."/>
            <person name="Naylor J."/>
            <person name="Pearson M."/>
            <person name="Priest M."/>
            <person name="Roberts A."/>
            <person name="Saif S."/>
            <person name="Shea T."/>
            <person name="Sykes S."/>
            <person name="Wortman J."/>
            <person name="Nusbaum C."/>
            <person name="Birren B."/>
        </authorList>
    </citation>
    <scope>NUCLEOTIDE SEQUENCE [LARGE SCALE GENOMIC DNA]</scope>
    <source>
        <strain evidence="6 7">EJB2</strain>
    </source>
</reference>
<name>A0ABR5BWE9_9TREE</name>
<evidence type="ECO:0000259" key="5">
    <source>
        <dbReference type="SMART" id="SM00543"/>
    </source>
</evidence>
<feature type="compositionally biased region" description="Basic and acidic residues" evidence="4">
    <location>
        <begin position="697"/>
        <end position="714"/>
    </location>
</feature>